<evidence type="ECO:0000313" key="3">
    <source>
        <dbReference type="Proteomes" id="UP001205843"/>
    </source>
</evidence>
<accession>A0AAE3G1S4</accession>
<gene>
    <name evidence="2" type="ORF">J2T57_001073</name>
</gene>
<dbReference type="Proteomes" id="UP001205843">
    <property type="component" value="Unassembled WGS sequence"/>
</dbReference>
<evidence type="ECO:0000256" key="1">
    <source>
        <dbReference type="SAM" id="MobiDB-lite"/>
    </source>
</evidence>
<dbReference type="AlphaFoldDB" id="A0AAE3G1S4"/>
<dbReference type="RefSeq" id="WP_253475361.1">
    <property type="nucleotide sequence ID" value="NZ_JALJXV010000002.1"/>
</dbReference>
<comment type="caution">
    <text evidence="2">The sequence shown here is derived from an EMBL/GenBank/DDBJ whole genome shotgun (WGS) entry which is preliminary data.</text>
</comment>
<protein>
    <submittedName>
        <fullName evidence="2">Uncharacterized protein</fullName>
    </submittedName>
</protein>
<dbReference type="EMBL" id="JALJXV010000002">
    <property type="protein sequence ID" value="MCP1673974.1"/>
    <property type="molecule type" value="Genomic_DNA"/>
</dbReference>
<sequence>MMKRWSPSLAIGLVVLFAGWWLAGPTGTVTALVGPASTDSADHPASRDNPAAVAPRDFTMEAAPRRSSSDDDFLPAPYAPLFDTDSATIKAWISAERDQVAYRAGLVALSHFVSEKGPRREDWWNVQAAPGALWLHEPEAADIAMPLSGLPALPSTILARLELPDHYYTDHVIVRWVDASRGRVLGLQRVQTNHLSGSQLFTTRPPEAVEEGYYRLEVYDPADAFQRVAAISMAVGPNNHTTARKRHGQM</sequence>
<proteinExistence type="predicted"/>
<organism evidence="2 3">
    <name type="scientific">Natronocella acetinitrilica</name>
    <dbReference type="NCBI Taxonomy" id="414046"/>
    <lineage>
        <taxon>Bacteria</taxon>
        <taxon>Pseudomonadati</taxon>
        <taxon>Pseudomonadota</taxon>
        <taxon>Gammaproteobacteria</taxon>
        <taxon>Chromatiales</taxon>
        <taxon>Ectothiorhodospiraceae</taxon>
        <taxon>Natronocella</taxon>
    </lineage>
</organism>
<name>A0AAE3G1S4_9GAMM</name>
<reference evidence="2" key="1">
    <citation type="submission" date="2022-03" db="EMBL/GenBank/DDBJ databases">
        <title>Genomic Encyclopedia of Type Strains, Phase III (KMG-III): the genomes of soil and plant-associated and newly described type strains.</title>
        <authorList>
            <person name="Whitman W."/>
        </authorList>
    </citation>
    <scope>NUCLEOTIDE SEQUENCE</scope>
    <source>
        <strain evidence="2">ANL 6-2</strain>
    </source>
</reference>
<evidence type="ECO:0000313" key="2">
    <source>
        <dbReference type="EMBL" id="MCP1673974.1"/>
    </source>
</evidence>
<keyword evidence="3" id="KW-1185">Reference proteome</keyword>
<feature type="region of interest" description="Disordered" evidence="1">
    <location>
        <begin position="35"/>
        <end position="56"/>
    </location>
</feature>